<proteinExistence type="predicted"/>
<protein>
    <submittedName>
        <fullName evidence="1">Uncharacterized protein</fullName>
    </submittedName>
</protein>
<dbReference type="AlphaFoldDB" id="X1P150"/>
<gene>
    <name evidence="1" type="ORF">S06H3_35641</name>
</gene>
<sequence>RVPSEQIECREKNGRVVLSGRVYIKLDTQGQRNLRRAYLRQFEVTISYENSEMVLEYETKRNTQDEPVPSRLLFLLIARPTSEPPHLTVGDEVAINPPPADSGEAFFVQAKVATVGFSAPDGSAIEVVPELSLAESITAERTEAVWFKAAEKGQQKPVRSDLKPANEGSLRVAFEGPKVLDRGRYRIRFQPALP</sequence>
<accession>X1P150</accession>
<organism evidence="1">
    <name type="scientific">marine sediment metagenome</name>
    <dbReference type="NCBI Taxonomy" id="412755"/>
    <lineage>
        <taxon>unclassified sequences</taxon>
        <taxon>metagenomes</taxon>
        <taxon>ecological metagenomes</taxon>
    </lineage>
</organism>
<evidence type="ECO:0000313" key="1">
    <source>
        <dbReference type="EMBL" id="GAI24634.1"/>
    </source>
</evidence>
<comment type="caution">
    <text evidence="1">The sequence shown here is derived from an EMBL/GenBank/DDBJ whole genome shotgun (WGS) entry which is preliminary data.</text>
</comment>
<dbReference type="EMBL" id="BARV01021523">
    <property type="protein sequence ID" value="GAI24634.1"/>
    <property type="molecule type" value="Genomic_DNA"/>
</dbReference>
<reference evidence="1" key="1">
    <citation type="journal article" date="2014" name="Front. Microbiol.">
        <title>High frequency of phylogenetically diverse reductive dehalogenase-homologous genes in deep subseafloor sedimentary metagenomes.</title>
        <authorList>
            <person name="Kawai M."/>
            <person name="Futagami T."/>
            <person name="Toyoda A."/>
            <person name="Takaki Y."/>
            <person name="Nishi S."/>
            <person name="Hori S."/>
            <person name="Arai W."/>
            <person name="Tsubouchi T."/>
            <person name="Morono Y."/>
            <person name="Uchiyama I."/>
            <person name="Ito T."/>
            <person name="Fujiyama A."/>
            <person name="Inagaki F."/>
            <person name="Takami H."/>
        </authorList>
    </citation>
    <scope>NUCLEOTIDE SEQUENCE</scope>
    <source>
        <strain evidence="1">Expedition CK06-06</strain>
    </source>
</reference>
<name>X1P150_9ZZZZ</name>
<feature type="non-terminal residue" evidence="1">
    <location>
        <position position="1"/>
    </location>
</feature>